<feature type="signal peptide" evidence="1">
    <location>
        <begin position="1"/>
        <end position="27"/>
    </location>
</feature>
<dbReference type="InterPro" id="IPR006311">
    <property type="entry name" value="TAT_signal"/>
</dbReference>
<evidence type="ECO:0000313" key="2">
    <source>
        <dbReference type="EMBL" id="WSD09578.1"/>
    </source>
</evidence>
<evidence type="ECO:0000313" key="3">
    <source>
        <dbReference type="Proteomes" id="UP001335325"/>
    </source>
</evidence>
<dbReference type="GeneID" id="91546918"/>
<evidence type="ECO:0000256" key="1">
    <source>
        <dbReference type="SAM" id="SignalP"/>
    </source>
</evidence>
<proteinExistence type="predicted"/>
<organism evidence="2 3">
    <name type="scientific">Streptomyces hirsutus</name>
    <dbReference type="NCBI Taxonomy" id="35620"/>
    <lineage>
        <taxon>Bacteria</taxon>
        <taxon>Bacillati</taxon>
        <taxon>Actinomycetota</taxon>
        <taxon>Actinomycetes</taxon>
        <taxon>Kitasatosporales</taxon>
        <taxon>Streptomycetaceae</taxon>
        <taxon>Streptomyces</taxon>
    </lineage>
</organism>
<sequence>MRIRRRLALAAATAALATGLAATPAAADEGTPNPGTGEVSAAAWTLTRSLGGPIRECYKASCDVVWQTSSGEAMYWSHNAYNEHGNLWYYVRYTIGNGTPHTFYGWIYCGNVTAPC</sequence>
<name>A0ABZ1GXP6_9ACTN</name>
<evidence type="ECO:0008006" key="4">
    <source>
        <dbReference type="Google" id="ProtNLM"/>
    </source>
</evidence>
<dbReference type="EMBL" id="CP109134">
    <property type="protein sequence ID" value="WSD09578.1"/>
    <property type="molecule type" value="Genomic_DNA"/>
</dbReference>
<feature type="chain" id="PRO_5046921012" description="SH3 domain-containing protein" evidence="1">
    <location>
        <begin position="28"/>
        <end position="116"/>
    </location>
</feature>
<reference evidence="2 3" key="1">
    <citation type="submission" date="2022-10" db="EMBL/GenBank/DDBJ databases">
        <title>The complete genomes of actinobacterial strains from the NBC collection.</title>
        <authorList>
            <person name="Joergensen T.S."/>
            <person name="Alvarez Arevalo M."/>
            <person name="Sterndorff E.B."/>
            <person name="Faurdal D."/>
            <person name="Vuksanovic O."/>
            <person name="Mourched A.-S."/>
            <person name="Charusanti P."/>
            <person name="Shaw S."/>
            <person name="Blin K."/>
            <person name="Weber T."/>
        </authorList>
    </citation>
    <scope>NUCLEOTIDE SEQUENCE [LARGE SCALE GENOMIC DNA]</scope>
    <source>
        <strain evidence="2 3">NBC 01753</strain>
    </source>
</reference>
<protein>
    <recommendedName>
        <fullName evidence="4">SH3 domain-containing protein</fullName>
    </recommendedName>
</protein>
<dbReference type="PROSITE" id="PS51318">
    <property type="entry name" value="TAT"/>
    <property type="match status" value="1"/>
</dbReference>
<keyword evidence="3" id="KW-1185">Reference proteome</keyword>
<dbReference type="Proteomes" id="UP001335325">
    <property type="component" value="Chromosome"/>
</dbReference>
<accession>A0ABZ1GXP6</accession>
<gene>
    <name evidence="2" type="ORF">OIE73_30110</name>
</gene>
<keyword evidence="1" id="KW-0732">Signal</keyword>
<dbReference type="RefSeq" id="WP_326755334.1">
    <property type="nucleotide sequence ID" value="NZ_CP109134.1"/>
</dbReference>